<evidence type="ECO:0000256" key="2">
    <source>
        <dbReference type="ARBA" id="ARBA00022741"/>
    </source>
</evidence>
<dbReference type="PANTHER" id="PTHR23264:SF19">
    <property type="entry name" value="CYTOSOLIC FE-S CLUSTER ASSEMBLY FACTOR NUBP2"/>
    <property type="match status" value="1"/>
</dbReference>
<dbReference type="GO" id="GO:0046872">
    <property type="term" value="F:metal ion binding"/>
    <property type="evidence" value="ECO:0007669"/>
    <property type="project" value="UniProtKB-KW"/>
</dbReference>
<evidence type="ECO:0000313" key="6">
    <source>
        <dbReference type="EMBL" id="SGY77269.1"/>
    </source>
</evidence>
<name>A0A2X0MEG6_9BASI</name>
<dbReference type="AlphaFoldDB" id="A0A2X0MEG6"/>
<dbReference type="GO" id="GO:0016226">
    <property type="term" value="P:iron-sulfur cluster assembly"/>
    <property type="evidence" value="ECO:0007669"/>
    <property type="project" value="InterPro"/>
</dbReference>
<dbReference type="Gene3D" id="3.40.50.300">
    <property type="entry name" value="P-loop containing nucleotide triphosphate hydrolases"/>
    <property type="match status" value="1"/>
</dbReference>
<organism evidence="6 7">
    <name type="scientific">Microbotryum silenes-dioicae</name>
    <dbReference type="NCBI Taxonomy" id="796604"/>
    <lineage>
        <taxon>Eukaryota</taxon>
        <taxon>Fungi</taxon>
        <taxon>Dikarya</taxon>
        <taxon>Basidiomycota</taxon>
        <taxon>Pucciniomycotina</taxon>
        <taxon>Microbotryomycetes</taxon>
        <taxon>Microbotryales</taxon>
        <taxon>Microbotryaceae</taxon>
        <taxon>Microbotryum</taxon>
    </lineage>
</organism>
<dbReference type="PANTHER" id="PTHR23264">
    <property type="entry name" value="NUCLEOTIDE-BINDING PROTEIN NBP35 YEAST -RELATED"/>
    <property type="match status" value="1"/>
</dbReference>
<evidence type="ECO:0000256" key="4">
    <source>
        <dbReference type="ARBA" id="ARBA00023004"/>
    </source>
</evidence>
<evidence type="ECO:0000313" key="7">
    <source>
        <dbReference type="Proteomes" id="UP000249464"/>
    </source>
</evidence>
<keyword evidence="1" id="KW-0479">Metal-binding</keyword>
<dbReference type="STRING" id="796604.A0A2X0MEG6"/>
<reference evidence="6 7" key="1">
    <citation type="submission" date="2016-11" db="EMBL/GenBank/DDBJ databases">
        <authorList>
            <person name="Jaros S."/>
            <person name="Januszkiewicz K."/>
            <person name="Wedrychowicz H."/>
        </authorList>
    </citation>
    <scope>NUCLEOTIDE SEQUENCE [LARGE SCALE GENOMIC DNA]</scope>
</reference>
<evidence type="ECO:0000256" key="5">
    <source>
        <dbReference type="ARBA" id="ARBA00023014"/>
    </source>
</evidence>
<dbReference type="Proteomes" id="UP000249464">
    <property type="component" value="Unassembled WGS sequence"/>
</dbReference>
<dbReference type="GO" id="GO:0140663">
    <property type="term" value="F:ATP-dependent FeS chaperone activity"/>
    <property type="evidence" value="ECO:0007669"/>
    <property type="project" value="InterPro"/>
</dbReference>
<dbReference type="EMBL" id="FQNC01000047">
    <property type="protein sequence ID" value="SGY77269.1"/>
    <property type="molecule type" value="Genomic_DNA"/>
</dbReference>
<keyword evidence="7" id="KW-1185">Reference proteome</keyword>
<dbReference type="InterPro" id="IPR033756">
    <property type="entry name" value="YlxH/NBP35"/>
</dbReference>
<keyword evidence="5" id="KW-0411">Iron-sulfur</keyword>
<keyword evidence="4" id="KW-0408">Iron</keyword>
<sequence>MPPRPPPSSTPEAVLLRRLSTIKHIILVLSGKGGVGKSSVSVQLALSLLSLEPNAKIGLLDVDLTGPSLPRMLGLQGHDVHASEDGWIPVYLDLRQPQDGERSNSKRQALDTSAFGQGGYLAAMSIGFLLSNASESVVWRGPKKNAMIKQFLGQVRWGTLDYLIIDTPPGKRCAKSTTLLS</sequence>
<dbReference type="InterPro" id="IPR027417">
    <property type="entry name" value="P-loop_NTPase"/>
</dbReference>
<evidence type="ECO:0000256" key="3">
    <source>
        <dbReference type="ARBA" id="ARBA00022840"/>
    </source>
</evidence>
<accession>A0A2X0MEG6</accession>
<keyword evidence="2" id="KW-0547">Nucleotide-binding</keyword>
<evidence type="ECO:0000256" key="1">
    <source>
        <dbReference type="ARBA" id="ARBA00022723"/>
    </source>
</evidence>
<gene>
    <name evidence="6" type="primary">BQ5605_C005g03591</name>
    <name evidence="6" type="ORF">BQ5605_C005G03591</name>
</gene>
<dbReference type="GO" id="GO:0005524">
    <property type="term" value="F:ATP binding"/>
    <property type="evidence" value="ECO:0007669"/>
    <property type="project" value="UniProtKB-KW"/>
</dbReference>
<dbReference type="Pfam" id="PF10609">
    <property type="entry name" value="ParA"/>
    <property type="match status" value="1"/>
</dbReference>
<keyword evidence="3" id="KW-0067">ATP-binding</keyword>
<protein>
    <submittedName>
        <fullName evidence="6">BQ5605_C005g03591 protein</fullName>
    </submittedName>
</protein>
<dbReference type="GO" id="GO:0051536">
    <property type="term" value="F:iron-sulfur cluster binding"/>
    <property type="evidence" value="ECO:0007669"/>
    <property type="project" value="UniProtKB-KW"/>
</dbReference>
<proteinExistence type="predicted"/>
<dbReference type="GO" id="GO:0005829">
    <property type="term" value="C:cytosol"/>
    <property type="evidence" value="ECO:0007669"/>
    <property type="project" value="TreeGrafter"/>
</dbReference>
<dbReference type="InterPro" id="IPR019591">
    <property type="entry name" value="Mrp/NBP35_ATP-bd"/>
</dbReference>
<dbReference type="SUPFAM" id="SSF52540">
    <property type="entry name" value="P-loop containing nucleoside triphosphate hydrolases"/>
    <property type="match status" value="1"/>
</dbReference>